<organism evidence="2 3">
    <name type="scientific">Triangularia setosa</name>
    <dbReference type="NCBI Taxonomy" id="2587417"/>
    <lineage>
        <taxon>Eukaryota</taxon>
        <taxon>Fungi</taxon>
        <taxon>Dikarya</taxon>
        <taxon>Ascomycota</taxon>
        <taxon>Pezizomycotina</taxon>
        <taxon>Sordariomycetes</taxon>
        <taxon>Sordariomycetidae</taxon>
        <taxon>Sordariales</taxon>
        <taxon>Podosporaceae</taxon>
        <taxon>Triangularia</taxon>
    </lineage>
</organism>
<dbReference type="Proteomes" id="UP001302321">
    <property type="component" value="Unassembled WGS sequence"/>
</dbReference>
<dbReference type="InterPro" id="IPR038883">
    <property type="entry name" value="AN11006-like"/>
</dbReference>
<protein>
    <submittedName>
        <fullName evidence="2">Uncharacterized protein</fullName>
    </submittedName>
</protein>
<reference evidence="2" key="2">
    <citation type="submission" date="2023-05" db="EMBL/GenBank/DDBJ databases">
        <authorList>
            <consortium name="Lawrence Berkeley National Laboratory"/>
            <person name="Steindorff A."/>
            <person name="Hensen N."/>
            <person name="Bonometti L."/>
            <person name="Westerberg I."/>
            <person name="Brannstrom I.O."/>
            <person name="Guillou S."/>
            <person name="Cros-Aarteil S."/>
            <person name="Calhoun S."/>
            <person name="Haridas S."/>
            <person name="Kuo A."/>
            <person name="Mondo S."/>
            <person name="Pangilinan J."/>
            <person name="Riley R."/>
            <person name="Labutti K."/>
            <person name="Andreopoulos B."/>
            <person name="Lipzen A."/>
            <person name="Chen C."/>
            <person name="Yanf M."/>
            <person name="Daum C."/>
            <person name="Ng V."/>
            <person name="Clum A."/>
            <person name="Ohm R."/>
            <person name="Martin F."/>
            <person name="Silar P."/>
            <person name="Natvig D."/>
            <person name="Lalanne C."/>
            <person name="Gautier V."/>
            <person name="Ament-Velasquez S.L."/>
            <person name="Kruys A."/>
            <person name="Hutchinson M.I."/>
            <person name="Powell A.J."/>
            <person name="Barry K."/>
            <person name="Miller A.N."/>
            <person name="Grigoriev I.V."/>
            <person name="Debuchy R."/>
            <person name="Gladieux P."/>
            <person name="Thoren M.H."/>
            <person name="Johannesson H."/>
        </authorList>
    </citation>
    <scope>NUCLEOTIDE SEQUENCE</scope>
    <source>
        <strain evidence="2">CBS 892.96</strain>
    </source>
</reference>
<reference evidence="2" key="1">
    <citation type="journal article" date="2023" name="Mol. Phylogenet. Evol.">
        <title>Genome-scale phylogeny and comparative genomics of the fungal order Sordariales.</title>
        <authorList>
            <person name="Hensen N."/>
            <person name="Bonometti L."/>
            <person name="Westerberg I."/>
            <person name="Brannstrom I.O."/>
            <person name="Guillou S."/>
            <person name="Cros-Aarteil S."/>
            <person name="Calhoun S."/>
            <person name="Haridas S."/>
            <person name="Kuo A."/>
            <person name="Mondo S."/>
            <person name="Pangilinan J."/>
            <person name="Riley R."/>
            <person name="LaButti K."/>
            <person name="Andreopoulos B."/>
            <person name="Lipzen A."/>
            <person name="Chen C."/>
            <person name="Yan M."/>
            <person name="Daum C."/>
            <person name="Ng V."/>
            <person name="Clum A."/>
            <person name="Steindorff A."/>
            <person name="Ohm R.A."/>
            <person name="Martin F."/>
            <person name="Silar P."/>
            <person name="Natvig D.O."/>
            <person name="Lalanne C."/>
            <person name="Gautier V."/>
            <person name="Ament-Velasquez S.L."/>
            <person name="Kruys A."/>
            <person name="Hutchinson M.I."/>
            <person name="Powell A.J."/>
            <person name="Barry K."/>
            <person name="Miller A.N."/>
            <person name="Grigoriev I.V."/>
            <person name="Debuchy R."/>
            <person name="Gladieux P."/>
            <person name="Hiltunen Thoren M."/>
            <person name="Johannesson H."/>
        </authorList>
    </citation>
    <scope>NUCLEOTIDE SEQUENCE</scope>
    <source>
        <strain evidence="2">CBS 892.96</strain>
    </source>
</reference>
<feature type="region of interest" description="Disordered" evidence="1">
    <location>
        <begin position="1"/>
        <end position="63"/>
    </location>
</feature>
<gene>
    <name evidence="2" type="ORF">QBC36DRAFT_180902</name>
</gene>
<dbReference type="PANTHER" id="PTHR42085">
    <property type="entry name" value="F-BOX DOMAIN-CONTAINING PROTEIN"/>
    <property type="match status" value="1"/>
</dbReference>
<evidence type="ECO:0000256" key="1">
    <source>
        <dbReference type="SAM" id="MobiDB-lite"/>
    </source>
</evidence>
<evidence type="ECO:0000313" key="2">
    <source>
        <dbReference type="EMBL" id="KAK4179148.1"/>
    </source>
</evidence>
<evidence type="ECO:0000313" key="3">
    <source>
        <dbReference type="Proteomes" id="UP001302321"/>
    </source>
</evidence>
<proteinExistence type="predicted"/>
<keyword evidence="3" id="KW-1185">Reference proteome</keyword>
<dbReference type="EMBL" id="MU866123">
    <property type="protein sequence ID" value="KAK4179148.1"/>
    <property type="molecule type" value="Genomic_DNA"/>
</dbReference>
<name>A0AAN6WBW6_9PEZI</name>
<sequence length="322" mass="35689">MAKTKRKAVADVGVGGDAKRMRTIAAPAPATSGLVSPIPDHVSSDLAPPRSPSTSPSAKDPEHTFGLAVENGALPAADASGSAPGKLLSAFDRLPGEVRNMIYGYGLRADRSIIPRVPGLPNNGTRSPRHDIPADTVLGLALGFNKNISREVLTYFYGENKFALSAPYHKAWVNRIGKRNAACIRALTIHCEAKDKQAQNYLTEMQNALGKRCRSLKVIEYNCEWLLLEHQAFFQRITAKHMANSWKHFKHLETINLQHYDLPGHIKNNSPAWELLVKLCKQSKVKVSATGRLNMFLKDRVAVEWNNGEVVKAWHSEEERRD</sequence>
<comment type="caution">
    <text evidence="2">The sequence shown here is derived from an EMBL/GenBank/DDBJ whole genome shotgun (WGS) entry which is preliminary data.</text>
</comment>
<accession>A0AAN6WBW6</accession>
<dbReference type="AlphaFoldDB" id="A0AAN6WBW6"/>
<dbReference type="PANTHER" id="PTHR42085:SF2">
    <property type="entry name" value="F-BOX DOMAIN-CONTAINING PROTEIN"/>
    <property type="match status" value="1"/>
</dbReference>